<dbReference type="Pfam" id="PF01345">
    <property type="entry name" value="DUF11"/>
    <property type="match status" value="2"/>
</dbReference>
<protein>
    <recommendedName>
        <fullName evidence="7">DUF11 domain-containing protein</fullName>
    </recommendedName>
</protein>
<dbReference type="PANTHER" id="PTHR34819:SF3">
    <property type="entry name" value="CELL SURFACE PROTEIN"/>
    <property type="match status" value="1"/>
</dbReference>
<dbReference type="Pfam" id="PF24346">
    <property type="entry name" value="DUF7507"/>
    <property type="match status" value="1"/>
</dbReference>
<dbReference type="PANTHER" id="PTHR34819">
    <property type="entry name" value="LARGE CYSTEINE-RICH PERIPLASMIC PROTEIN OMCB"/>
    <property type="match status" value="1"/>
</dbReference>
<sequence length="985" mass="106715">NATNTIQACTSPAGYTTNNTDCNDNKASIHPGINEFGNPALWRNGIDENCDGIDVNPSVSVLKTGPHTAKVGDTITYTINVTNNGTVNLTDVVLNDSQINFVQAIGNFNVGETKFYSATHVLQSNDFDENRNFTNVVRVLGNVKHTFSTSTTITSSTTSSFELGSGGWTLNKISEANVTITKTAVYSNPVNVGDQIIYILTLNNTGDGNASNISVIDQLFENLTIISNTTSCENASSECNATTNFCNFTISTLENNSVCIINLTTKVKPNTLQVPINTANLTINGNTINATTNETINITHPNTIVTKTANATNARASDSILYTIVLNNTGDRTDENLTIIDQVSSNLIIISNSSDCIGFAGDCNATTNLCKWNVSILKNATSCAINLTTQLKVNITNITANSVSVNSSSGTNQTNQTNGSIDVIYTYYRDADNDGYGNATDTITLNCTANTTCTQPPTGYVTNNTDCNDSNASIHPGATEICGDGIDQNCDGNDLSCCGNGMCESDKDENCSTCPADCGVCVVHTTSSKVYHVKSNIGCNFIGNYPLQQGKYILTSPTATFNFTMSGLNIANISNASLAKVIDFYDFETNCSNISITSNLIAEVHPINISLTDEGICTITAKPKQISHYYYGCVLKVKYEKPKPVCVFEIANFSVSEIHEEVNLLSSTTNRSNNNTTENITNITLTNLTANQTSVNQPTIEKITTINATKAIKVCVIATNCTSGYVKISVNIDPKSNWTFNHTSTTIYVLSGKEACYIFNVNNYGANNSGANVSISYSEKRMTKKITLYNEPIAASSGITGIFLGALSNLWWLLLIAIAGILAWLFLRKKVKATKFIDENNNVYITVKNKTKADIKNIIIEDELPQNTSGSGISRGGVVKDNMILWKIPTIKADGGEASVTYKLDGEFEEHDIPKATATYDVQKKDDKEGKPTFKTETIKSNIEVKRNEPEEDGEDDENTKNNKNNEDIVNEIKKEGKKEKNKEQ</sequence>
<gene>
    <name evidence="5" type="ORF">COW69_02015</name>
</gene>
<feature type="non-terminal residue" evidence="5">
    <location>
        <position position="1"/>
    </location>
</feature>
<name>A0A2G9LJ02_HUBC1</name>
<dbReference type="InterPro" id="IPR001434">
    <property type="entry name" value="OmcB-like_DUF11"/>
</dbReference>
<dbReference type="InterPro" id="IPR021655">
    <property type="entry name" value="Put_metal-bd"/>
</dbReference>
<feature type="domain" description="DUF7507" evidence="4">
    <location>
        <begin position="56"/>
        <end position="143"/>
    </location>
</feature>
<dbReference type="Pfam" id="PF11617">
    <property type="entry name" value="Cu-binding_MopE"/>
    <property type="match status" value="2"/>
</dbReference>
<dbReference type="InterPro" id="IPR047589">
    <property type="entry name" value="DUF11_rpt"/>
</dbReference>
<dbReference type="InterPro" id="IPR055354">
    <property type="entry name" value="DUF7507"/>
</dbReference>
<evidence type="ECO:0000313" key="5">
    <source>
        <dbReference type="EMBL" id="PIN66494.1"/>
    </source>
</evidence>
<dbReference type="EMBL" id="PCUF01000028">
    <property type="protein sequence ID" value="PIN66494.1"/>
    <property type="molecule type" value="Genomic_DNA"/>
</dbReference>
<dbReference type="AlphaFoldDB" id="A0A2G9LJ02"/>
<feature type="region of interest" description="Disordered" evidence="1">
    <location>
        <begin position="919"/>
        <end position="985"/>
    </location>
</feature>
<comment type="caution">
    <text evidence="5">The sequence shown here is derived from an EMBL/GenBank/DDBJ whole genome shotgun (WGS) entry which is preliminary data.</text>
</comment>
<feature type="domain" description="DUF11" evidence="3">
    <location>
        <begin position="178"/>
        <end position="293"/>
    </location>
</feature>
<feature type="transmembrane region" description="Helical" evidence="2">
    <location>
        <begin position="810"/>
        <end position="827"/>
    </location>
</feature>
<evidence type="ECO:0000313" key="6">
    <source>
        <dbReference type="Proteomes" id="UP000229789"/>
    </source>
</evidence>
<reference evidence="5 6" key="1">
    <citation type="submission" date="2017-09" db="EMBL/GenBank/DDBJ databases">
        <title>Depth-based differentiation of microbial function through sediment-hosted aquifers and enrichment of novel symbionts in the deep terrestrial subsurface.</title>
        <authorList>
            <person name="Probst A.J."/>
            <person name="Ladd B."/>
            <person name="Jarett J.K."/>
            <person name="Geller-Mcgrath D.E."/>
            <person name="Sieber C.M."/>
            <person name="Emerson J.B."/>
            <person name="Anantharaman K."/>
            <person name="Thomas B.C."/>
            <person name="Malmstrom R."/>
            <person name="Stieglmeier M."/>
            <person name="Klingl A."/>
            <person name="Woyke T."/>
            <person name="Ryan C.M."/>
            <person name="Banfield J.F."/>
        </authorList>
    </citation>
    <scope>NUCLEOTIDE SEQUENCE [LARGE SCALE GENOMIC DNA]</scope>
    <source>
        <strain evidence="5">CG18_big_fil_WC_8_21_14_2_50_31_19</strain>
    </source>
</reference>
<evidence type="ECO:0000256" key="2">
    <source>
        <dbReference type="SAM" id="Phobius"/>
    </source>
</evidence>
<keyword evidence="2" id="KW-1133">Transmembrane helix</keyword>
<keyword evidence="2" id="KW-0472">Membrane</keyword>
<proteinExistence type="predicted"/>
<feature type="domain" description="DUF11" evidence="3">
    <location>
        <begin position="305"/>
        <end position="419"/>
    </location>
</feature>
<evidence type="ECO:0000259" key="3">
    <source>
        <dbReference type="Pfam" id="PF01345"/>
    </source>
</evidence>
<evidence type="ECO:0000259" key="4">
    <source>
        <dbReference type="Pfam" id="PF24346"/>
    </source>
</evidence>
<evidence type="ECO:0000256" key="1">
    <source>
        <dbReference type="SAM" id="MobiDB-lite"/>
    </source>
</evidence>
<evidence type="ECO:0008006" key="7">
    <source>
        <dbReference type="Google" id="ProtNLM"/>
    </source>
</evidence>
<dbReference type="NCBIfam" id="TIGR01451">
    <property type="entry name" value="B_ant_repeat"/>
    <property type="match status" value="3"/>
</dbReference>
<dbReference type="Proteomes" id="UP000229789">
    <property type="component" value="Unassembled WGS sequence"/>
</dbReference>
<organism evidence="5 6">
    <name type="scientific">Huberarchaeum crystalense</name>
    <dbReference type="NCBI Taxonomy" id="2014257"/>
    <lineage>
        <taxon>Archaea</taxon>
        <taxon>Candidatus Huberarchaeota</taxon>
        <taxon>Candidatus Huberarchaeia</taxon>
        <taxon>Candidatus Huberarchaeales</taxon>
        <taxon>Candidatus Huberarchaeaceae</taxon>
        <taxon>Candidatus Huberarchaeum</taxon>
    </lineage>
</organism>
<feature type="compositionally biased region" description="Basic and acidic residues" evidence="1">
    <location>
        <begin position="959"/>
        <end position="985"/>
    </location>
</feature>
<feature type="compositionally biased region" description="Basic and acidic residues" evidence="1">
    <location>
        <begin position="922"/>
        <end position="949"/>
    </location>
</feature>
<keyword evidence="2" id="KW-0812">Transmembrane</keyword>
<accession>A0A2G9LJ02</accession>
<dbReference type="InterPro" id="IPR051172">
    <property type="entry name" value="Chlamydia_OmcB"/>
</dbReference>